<dbReference type="InterPro" id="IPR013187">
    <property type="entry name" value="F-box-assoc_dom_typ3"/>
</dbReference>
<protein>
    <recommendedName>
        <fullName evidence="1">F-box domain-containing protein</fullName>
    </recommendedName>
</protein>
<organism evidence="2 3">
    <name type="scientific">Liquidambar formosana</name>
    <name type="common">Formosan gum</name>
    <dbReference type="NCBI Taxonomy" id="63359"/>
    <lineage>
        <taxon>Eukaryota</taxon>
        <taxon>Viridiplantae</taxon>
        <taxon>Streptophyta</taxon>
        <taxon>Embryophyta</taxon>
        <taxon>Tracheophyta</taxon>
        <taxon>Spermatophyta</taxon>
        <taxon>Magnoliopsida</taxon>
        <taxon>eudicotyledons</taxon>
        <taxon>Gunneridae</taxon>
        <taxon>Pentapetalae</taxon>
        <taxon>Saxifragales</taxon>
        <taxon>Altingiaceae</taxon>
        <taxon>Liquidambar</taxon>
    </lineage>
</organism>
<dbReference type="SMART" id="SM00256">
    <property type="entry name" value="FBOX"/>
    <property type="match status" value="1"/>
</dbReference>
<evidence type="ECO:0000313" key="3">
    <source>
        <dbReference type="Proteomes" id="UP001415857"/>
    </source>
</evidence>
<dbReference type="InterPro" id="IPR036047">
    <property type="entry name" value="F-box-like_dom_sf"/>
</dbReference>
<evidence type="ECO:0000313" key="2">
    <source>
        <dbReference type="EMBL" id="KAK9276542.1"/>
    </source>
</evidence>
<dbReference type="InterPro" id="IPR017451">
    <property type="entry name" value="F-box-assoc_interact_dom"/>
</dbReference>
<dbReference type="CDD" id="cd22157">
    <property type="entry name" value="F-box_AtFBW1-like"/>
    <property type="match status" value="1"/>
</dbReference>
<feature type="domain" description="F-box" evidence="1">
    <location>
        <begin position="13"/>
        <end position="53"/>
    </location>
</feature>
<keyword evidence="3" id="KW-1185">Reference proteome</keyword>
<dbReference type="EMBL" id="JBBPBK010000010">
    <property type="protein sequence ID" value="KAK9276542.1"/>
    <property type="molecule type" value="Genomic_DNA"/>
</dbReference>
<dbReference type="PANTHER" id="PTHR31111">
    <property type="entry name" value="BNAA05G37150D PROTEIN-RELATED"/>
    <property type="match status" value="1"/>
</dbReference>
<proteinExistence type="predicted"/>
<evidence type="ECO:0000259" key="1">
    <source>
        <dbReference type="SMART" id="SM00256"/>
    </source>
</evidence>
<accession>A0AAP0RGG4</accession>
<dbReference type="PANTHER" id="PTHR31111:SF138">
    <property type="entry name" value="F-BOX ASSOCIATED DOMAIN-CONTAINING PROTEIN"/>
    <property type="match status" value="1"/>
</dbReference>
<dbReference type="AlphaFoldDB" id="A0AAP0RGG4"/>
<reference evidence="2 3" key="1">
    <citation type="journal article" date="2024" name="Plant J.">
        <title>Genome sequences and population genomics reveal climatic adaptation and genomic divergence between two closely related sweetgum species.</title>
        <authorList>
            <person name="Xu W.Q."/>
            <person name="Ren C.Q."/>
            <person name="Zhang X.Y."/>
            <person name="Comes H.P."/>
            <person name="Liu X.H."/>
            <person name="Li Y.G."/>
            <person name="Kettle C.J."/>
            <person name="Jalonen R."/>
            <person name="Gaisberger H."/>
            <person name="Ma Y.Z."/>
            <person name="Qiu Y.X."/>
        </authorList>
    </citation>
    <scope>NUCLEOTIDE SEQUENCE [LARGE SCALE GENOMIC DNA]</scope>
    <source>
        <strain evidence="2">Hangzhou</strain>
    </source>
</reference>
<sequence length="394" mass="44956">MENSKRQNTETSIPPDFVFDLLARLPVKSVIRFRSVCKLWASITHDPCFVNLRRTRSITQSYNPNLLISFYNPDKSNQYLLRANHSGGPATHLLTLFNTKPCRLTESVDGIVTSFMYYDSISYLDKRAYSFNPTTRQIATLPADAQTTISDPFRLYNVYAFGFDPSTEKYKVLNIRVNCLTGIAKECKILTLGGTSSSWRKIDAVPPCIDCRWLHYCQRCVCVNGVSHWLHRAWRIVVAFDFRYEEFALIHLPKDVSLFCPDDDEPAMLPLWPDLIQVDGHLAVVIYEPCKSVEILVLEDYRKQVWTKERILISLSFCEQQLVPVGSIHTGEILLAPCEFGLGPVEMFYYDVKGRGLRSVKIAGIPEWMISDGSAKATFVINHTENILSLRAIH</sequence>
<comment type="caution">
    <text evidence="2">The sequence shown here is derived from an EMBL/GenBank/DDBJ whole genome shotgun (WGS) entry which is preliminary data.</text>
</comment>
<dbReference type="InterPro" id="IPR001810">
    <property type="entry name" value="F-box_dom"/>
</dbReference>
<dbReference type="Pfam" id="PF00646">
    <property type="entry name" value="F-box"/>
    <property type="match status" value="1"/>
</dbReference>
<name>A0AAP0RGG4_LIQFO</name>
<gene>
    <name evidence="2" type="ORF">L1049_006076</name>
</gene>
<dbReference type="Pfam" id="PF08268">
    <property type="entry name" value="FBA_3"/>
    <property type="match status" value="1"/>
</dbReference>
<dbReference type="NCBIfam" id="TIGR01640">
    <property type="entry name" value="F_box_assoc_1"/>
    <property type="match status" value="1"/>
</dbReference>
<dbReference type="Gene3D" id="1.20.1280.50">
    <property type="match status" value="1"/>
</dbReference>
<dbReference type="Proteomes" id="UP001415857">
    <property type="component" value="Unassembled WGS sequence"/>
</dbReference>
<dbReference type="SUPFAM" id="SSF81383">
    <property type="entry name" value="F-box domain"/>
    <property type="match status" value="1"/>
</dbReference>